<dbReference type="AlphaFoldDB" id="D8RZI9"/>
<evidence type="ECO:0000313" key="6">
    <source>
        <dbReference type="Proteomes" id="UP000001514"/>
    </source>
</evidence>
<dbReference type="InterPro" id="IPR003165">
    <property type="entry name" value="Piwi"/>
</dbReference>
<proteinExistence type="inferred from homology"/>
<dbReference type="STRING" id="88036.D8RZI9"/>
<dbReference type="OMA" id="FGIFNQC"/>
<keyword evidence="6" id="KW-1185">Reference proteome</keyword>
<evidence type="ECO:0008006" key="7">
    <source>
        <dbReference type="Google" id="ProtNLM"/>
    </source>
</evidence>
<dbReference type="SMART" id="SM00950">
    <property type="entry name" value="Piwi"/>
    <property type="match status" value="1"/>
</dbReference>
<dbReference type="GO" id="GO:0003723">
    <property type="term" value="F:RNA binding"/>
    <property type="evidence" value="ECO:0000318"/>
    <property type="project" value="GO_Central"/>
</dbReference>
<keyword evidence="2" id="KW-0943">RNA-mediated gene silencing</keyword>
<dbReference type="InterPro" id="IPR003100">
    <property type="entry name" value="PAZ_dom"/>
</dbReference>
<protein>
    <recommendedName>
        <fullName evidence="7">Argonaute family member</fullName>
    </recommendedName>
</protein>
<dbReference type="InterPro" id="IPR032472">
    <property type="entry name" value="ArgoL2"/>
</dbReference>
<evidence type="ECO:0000256" key="2">
    <source>
        <dbReference type="ARBA" id="ARBA00023158"/>
    </source>
</evidence>
<name>D8RZI9_SELML</name>
<dbReference type="InParanoid" id="D8RZI9"/>
<dbReference type="GO" id="GO:0005634">
    <property type="term" value="C:nucleus"/>
    <property type="evidence" value="ECO:0000318"/>
    <property type="project" value="GO_Central"/>
</dbReference>
<dbReference type="SUPFAM" id="SSF101690">
    <property type="entry name" value="PAZ domain"/>
    <property type="match status" value="1"/>
</dbReference>
<dbReference type="HOGENOM" id="CLU_004544_2_0_1"/>
<dbReference type="SMART" id="SM00949">
    <property type="entry name" value="PAZ"/>
    <property type="match status" value="1"/>
</dbReference>
<evidence type="ECO:0000259" key="4">
    <source>
        <dbReference type="PROSITE" id="PS50822"/>
    </source>
</evidence>
<evidence type="ECO:0000256" key="1">
    <source>
        <dbReference type="ARBA" id="ARBA00008201"/>
    </source>
</evidence>
<dbReference type="SMART" id="SM01163">
    <property type="entry name" value="DUF1785"/>
    <property type="match status" value="1"/>
</dbReference>
<dbReference type="GO" id="GO:0004521">
    <property type="term" value="F:RNA endonuclease activity"/>
    <property type="evidence" value="ECO:0000318"/>
    <property type="project" value="GO_Central"/>
</dbReference>
<dbReference type="KEGG" id="smo:SELMODRAFT_105721"/>
<dbReference type="Gene3D" id="2.170.260.10">
    <property type="entry name" value="paz domain"/>
    <property type="match status" value="1"/>
</dbReference>
<dbReference type="InterPro" id="IPR045246">
    <property type="entry name" value="Piwi_ago-like"/>
</dbReference>
<comment type="similarity">
    <text evidence="1">Belongs to the argonaute family. Ago subfamily.</text>
</comment>
<organism evidence="6">
    <name type="scientific">Selaginella moellendorffii</name>
    <name type="common">Spikemoss</name>
    <dbReference type="NCBI Taxonomy" id="88036"/>
    <lineage>
        <taxon>Eukaryota</taxon>
        <taxon>Viridiplantae</taxon>
        <taxon>Streptophyta</taxon>
        <taxon>Embryophyta</taxon>
        <taxon>Tracheophyta</taxon>
        <taxon>Lycopodiopsida</taxon>
        <taxon>Selaginellales</taxon>
        <taxon>Selaginellaceae</taxon>
        <taxon>Selaginella</taxon>
    </lineage>
</organism>
<dbReference type="InterPro" id="IPR012337">
    <property type="entry name" value="RNaseH-like_sf"/>
</dbReference>
<reference evidence="5 6" key="1">
    <citation type="journal article" date="2011" name="Science">
        <title>The Selaginella genome identifies genetic changes associated with the evolution of vascular plants.</title>
        <authorList>
            <person name="Banks J.A."/>
            <person name="Nishiyama T."/>
            <person name="Hasebe M."/>
            <person name="Bowman J.L."/>
            <person name="Gribskov M."/>
            <person name="dePamphilis C."/>
            <person name="Albert V.A."/>
            <person name="Aono N."/>
            <person name="Aoyama T."/>
            <person name="Ambrose B.A."/>
            <person name="Ashton N.W."/>
            <person name="Axtell M.J."/>
            <person name="Barker E."/>
            <person name="Barker M.S."/>
            <person name="Bennetzen J.L."/>
            <person name="Bonawitz N.D."/>
            <person name="Chapple C."/>
            <person name="Cheng C."/>
            <person name="Correa L.G."/>
            <person name="Dacre M."/>
            <person name="DeBarry J."/>
            <person name="Dreyer I."/>
            <person name="Elias M."/>
            <person name="Engstrom E.M."/>
            <person name="Estelle M."/>
            <person name="Feng L."/>
            <person name="Finet C."/>
            <person name="Floyd S.K."/>
            <person name="Frommer W.B."/>
            <person name="Fujita T."/>
            <person name="Gramzow L."/>
            <person name="Gutensohn M."/>
            <person name="Harholt J."/>
            <person name="Hattori M."/>
            <person name="Heyl A."/>
            <person name="Hirai T."/>
            <person name="Hiwatashi Y."/>
            <person name="Ishikawa M."/>
            <person name="Iwata M."/>
            <person name="Karol K.G."/>
            <person name="Koehler B."/>
            <person name="Kolukisaoglu U."/>
            <person name="Kubo M."/>
            <person name="Kurata T."/>
            <person name="Lalonde S."/>
            <person name="Li K."/>
            <person name="Li Y."/>
            <person name="Litt A."/>
            <person name="Lyons E."/>
            <person name="Manning G."/>
            <person name="Maruyama T."/>
            <person name="Michael T.P."/>
            <person name="Mikami K."/>
            <person name="Miyazaki S."/>
            <person name="Morinaga S."/>
            <person name="Murata T."/>
            <person name="Mueller-Roeber B."/>
            <person name="Nelson D.R."/>
            <person name="Obara M."/>
            <person name="Oguri Y."/>
            <person name="Olmstead R.G."/>
            <person name="Onodera N."/>
            <person name="Petersen B.L."/>
            <person name="Pils B."/>
            <person name="Prigge M."/>
            <person name="Rensing S.A."/>
            <person name="Riano-Pachon D.M."/>
            <person name="Roberts A.W."/>
            <person name="Sato Y."/>
            <person name="Scheller H.V."/>
            <person name="Schulz B."/>
            <person name="Schulz C."/>
            <person name="Shakirov E.V."/>
            <person name="Shibagaki N."/>
            <person name="Shinohara N."/>
            <person name="Shippen D.E."/>
            <person name="Soerensen I."/>
            <person name="Sotooka R."/>
            <person name="Sugimoto N."/>
            <person name="Sugita M."/>
            <person name="Sumikawa N."/>
            <person name="Tanurdzic M."/>
            <person name="Theissen G."/>
            <person name="Ulvskov P."/>
            <person name="Wakazuki S."/>
            <person name="Weng J.K."/>
            <person name="Willats W.W."/>
            <person name="Wipf D."/>
            <person name="Wolf P.G."/>
            <person name="Yang L."/>
            <person name="Zimmer A.D."/>
            <person name="Zhu Q."/>
            <person name="Mitros T."/>
            <person name="Hellsten U."/>
            <person name="Loque D."/>
            <person name="Otillar R."/>
            <person name="Salamov A."/>
            <person name="Schmutz J."/>
            <person name="Shapiro H."/>
            <person name="Lindquist E."/>
            <person name="Lucas S."/>
            <person name="Rokhsar D."/>
            <person name="Grigoriev I.V."/>
        </authorList>
    </citation>
    <scope>NUCLEOTIDE SEQUENCE [LARGE SCALE GENOMIC DNA]</scope>
</reference>
<dbReference type="CDD" id="cd04657">
    <property type="entry name" value="Piwi_ago-like"/>
    <property type="match status" value="1"/>
</dbReference>
<accession>D8RZI9</accession>
<dbReference type="FunCoup" id="D8RZI9">
    <property type="interactions" value="895"/>
</dbReference>
<dbReference type="InterPro" id="IPR032474">
    <property type="entry name" value="Argonaute_N"/>
</dbReference>
<dbReference type="InterPro" id="IPR014811">
    <property type="entry name" value="ArgoL1"/>
</dbReference>
<dbReference type="eggNOG" id="KOG1041">
    <property type="taxonomic scope" value="Eukaryota"/>
</dbReference>
<dbReference type="Pfam" id="PF16488">
    <property type="entry name" value="ArgoL2"/>
    <property type="match status" value="1"/>
</dbReference>
<dbReference type="Gene3D" id="3.40.50.2300">
    <property type="match status" value="1"/>
</dbReference>
<dbReference type="SUPFAM" id="SSF53098">
    <property type="entry name" value="Ribonuclease H-like"/>
    <property type="match status" value="1"/>
</dbReference>
<feature type="domain" description="Piwi" evidence="4">
    <location>
        <begin position="514"/>
        <end position="813"/>
    </location>
</feature>
<dbReference type="Pfam" id="PF02170">
    <property type="entry name" value="PAZ"/>
    <property type="match status" value="1"/>
</dbReference>
<dbReference type="InterPro" id="IPR036085">
    <property type="entry name" value="PAZ_dom_sf"/>
</dbReference>
<dbReference type="Proteomes" id="UP000001514">
    <property type="component" value="Unassembled WGS sequence"/>
</dbReference>
<evidence type="ECO:0000313" key="5">
    <source>
        <dbReference type="EMBL" id="EFJ22162.1"/>
    </source>
</evidence>
<dbReference type="Pfam" id="PF08699">
    <property type="entry name" value="ArgoL1"/>
    <property type="match status" value="1"/>
</dbReference>
<dbReference type="PROSITE" id="PS50822">
    <property type="entry name" value="PIWI"/>
    <property type="match status" value="1"/>
</dbReference>
<dbReference type="PROSITE" id="PS50821">
    <property type="entry name" value="PAZ"/>
    <property type="match status" value="1"/>
</dbReference>
<dbReference type="InterPro" id="IPR036397">
    <property type="entry name" value="RNaseH_sf"/>
</dbReference>
<dbReference type="GO" id="GO:0005737">
    <property type="term" value="C:cytoplasm"/>
    <property type="evidence" value="ECO:0000318"/>
    <property type="project" value="GO_Central"/>
</dbReference>
<dbReference type="Gene3D" id="3.30.420.10">
    <property type="entry name" value="Ribonuclease H-like superfamily/Ribonuclease H"/>
    <property type="match status" value="1"/>
</dbReference>
<feature type="domain" description="PAZ" evidence="3">
    <location>
        <begin position="222"/>
        <end position="336"/>
    </location>
</feature>
<dbReference type="PANTHER" id="PTHR22891">
    <property type="entry name" value="EUKARYOTIC TRANSLATION INITIATION FACTOR 2C"/>
    <property type="match status" value="1"/>
</dbReference>
<gene>
    <name evidence="5" type="ORF">SELMODRAFT_105721</name>
</gene>
<dbReference type="EMBL" id="GL377596">
    <property type="protein sequence ID" value="EFJ22162.1"/>
    <property type="molecule type" value="Genomic_DNA"/>
</dbReference>
<dbReference type="Pfam" id="PF02171">
    <property type="entry name" value="Piwi"/>
    <property type="match status" value="1"/>
</dbReference>
<dbReference type="Gramene" id="EFJ22162">
    <property type="protein sequence ID" value="EFJ22162"/>
    <property type="gene ID" value="SELMODRAFT_105721"/>
</dbReference>
<evidence type="ECO:0000259" key="3">
    <source>
        <dbReference type="PROSITE" id="PS50821"/>
    </source>
</evidence>
<dbReference type="CDD" id="cd02846">
    <property type="entry name" value="PAZ_argonaute_like"/>
    <property type="match status" value="1"/>
</dbReference>
<dbReference type="GO" id="GO:0031047">
    <property type="term" value="P:regulatory ncRNA-mediated gene silencing"/>
    <property type="evidence" value="ECO:0000318"/>
    <property type="project" value="GO_Central"/>
</dbReference>
<sequence length="851" mass="95193">MRRPGYGQQGTPVRLTCNHFAVTLSRGMDVAQYNVSVKISYADDPNDKVLVEKGANRRVMDKVRAELEKKLIFDGENTAYVLGDLSFGDKEMEVTLDKAMGASSSSGGPAKKRRADASSYKVRIKFSTKVDLGILMRKEDLHLSRAQDALRVLDVLVREQAARREYVLLRESYFHQSLGPVKDVGEGVESWSGYHASFRPCSLGLSLNLADPSTTIVIKPQLVHEFLAEYFDTSPGSIRADHLTRAKRVLKGIVVQVYTKTRHKIFGFSDEPASSQRFELKEKGADGTFRLNSTTVLQYYQARYNETLQFPNLHCVNVGKATRAVYVPMEFCSILPGQRYKRKLSGNQIRRHLDQARLLPSDRANVINSGITQLLSNSSVELQSLNVKVDSKMMSVQGRVLPAPLLKFGHRDVPVQGGRWNYNRDTVARAALPVKEWIVVCFNRKKNPFSHQDVSRIANQLKECCVQKGMAVENPGLVLVEDPSFSEHPGWERVDMMVAKMRKNNPNPGRRPGFVLCLLPSKESDAYAPFKRLFLTKEGIPNQCIAPQRNPNNQYLTNVVLKMNAKLGGYNTVLTSEFKKELPKLSYAQTMILGMDVSHGSPFSHTPSVAAMVGSFDWPRITRYSARVMAQSAKQEAFANIPSMLESLLKNFKNFQGEKGCYPQQLIVFRDGVSESQFESVLTGELQDIIKTCEGLGIRPKITLVVAQKRHHTRFLPVGQQKKNVEPGTVVDRDVAHPTNFDFFLCSHFGMLGTSRPTHYIVLYDEIGFRPDEIQMTINNLCYTYVKSTTAVSVVAPINYAHLAAKKMKNFMSLDGSETGSLSSAATRESAPPVPVLPELQGNVANTMFFV</sequence>
<dbReference type="Pfam" id="PF16486">
    <property type="entry name" value="ArgoN"/>
    <property type="match status" value="1"/>
</dbReference>